<dbReference type="GO" id="GO:0030166">
    <property type="term" value="P:proteoglycan biosynthetic process"/>
    <property type="evidence" value="ECO:0007669"/>
    <property type="project" value="TreeGrafter"/>
</dbReference>
<keyword evidence="8" id="KW-1133">Transmembrane helix</keyword>
<dbReference type="GO" id="GO:0045134">
    <property type="term" value="F:UDP phosphatase activity"/>
    <property type="evidence" value="ECO:0007669"/>
    <property type="project" value="TreeGrafter"/>
</dbReference>
<evidence type="ECO:0000256" key="8">
    <source>
        <dbReference type="SAM" id="Phobius"/>
    </source>
</evidence>
<reference evidence="9" key="1">
    <citation type="submission" date="2023-08" db="EMBL/GenBank/DDBJ databases">
        <authorList>
            <person name="Audoor S."/>
            <person name="Bilcke G."/>
        </authorList>
    </citation>
    <scope>NUCLEOTIDE SEQUENCE</scope>
</reference>
<gene>
    <name evidence="9" type="ORF">CYCCA115_LOCUS9346</name>
</gene>
<feature type="binding site" evidence="6">
    <location>
        <position position="170"/>
    </location>
    <ligand>
        <name>Ca(2+)</name>
        <dbReference type="ChEBI" id="CHEBI:29108"/>
    </ligand>
</feature>
<dbReference type="GO" id="GO:0005509">
    <property type="term" value="F:calcium ion binding"/>
    <property type="evidence" value="ECO:0007669"/>
    <property type="project" value="InterPro"/>
</dbReference>
<keyword evidence="2 6" id="KW-0479">Metal-binding</keyword>
<evidence type="ECO:0000256" key="2">
    <source>
        <dbReference type="ARBA" id="ARBA00022723"/>
    </source>
</evidence>
<feature type="binding site" evidence="6">
    <location>
        <position position="291"/>
    </location>
    <ligand>
        <name>Ca(2+)</name>
        <dbReference type="ChEBI" id="CHEBI:29108"/>
    </ligand>
</feature>
<dbReference type="InterPro" id="IPR036258">
    <property type="entry name" value="Apyrase_sf"/>
</dbReference>
<evidence type="ECO:0000256" key="7">
    <source>
        <dbReference type="SAM" id="MobiDB-lite"/>
    </source>
</evidence>
<organism evidence="9 10">
    <name type="scientific">Cylindrotheca closterium</name>
    <dbReference type="NCBI Taxonomy" id="2856"/>
    <lineage>
        <taxon>Eukaryota</taxon>
        <taxon>Sar</taxon>
        <taxon>Stramenopiles</taxon>
        <taxon>Ochrophyta</taxon>
        <taxon>Bacillariophyta</taxon>
        <taxon>Bacillariophyceae</taxon>
        <taxon>Bacillariophycidae</taxon>
        <taxon>Bacillariales</taxon>
        <taxon>Bacillariaceae</taxon>
        <taxon>Cylindrotheca</taxon>
    </lineage>
</organism>
<name>A0AAD2CUI7_9STRA</name>
<dbReference type="AlphaFoldDB" id="A0AAD2CUI7"/>
<feature type="compositionally biased region" description="Low complexity" evidence="7">
    <location>
        <begin position="1"/>
        <end position="15"/>
    </location>
</feature>
<dbReference type="Pfam" id="PF06079">
    <property type="entry name" value="Apyrase"/>
    <property type="match status" value="1"/>
</dbReference>
<dbReference type="EMBL" id="CAKOGP040001335">
    <property type="protein sequence ID" value="CAJ1945202.1"/>
    <property type="molecule type" value="Genomic_DNA"/>
</dbReference>
<protein>
    <recommendedName>
        <fullName evidence="11">Apyrase</fullName>
    </recommendedName>
</protein>
<dbReference type="Gene3D" id="2.120.10.100">
    <property type="entry name" value="Apyrase"/>
    <property type="match status" value="1"/>
</dbReference>
<keyword evidence="8" id="KW-0472">Membrane</keyword>
<evidence type="ECO:0000313" key="10">
    <source>
        <dbReference type="Proteomes" id="UP001295423"/>
    </source>
</evidence>
<dbReference type="Proteomes" id="UP001295423">
    <property type="component" value="Unassembled WGS sequence"/>
</dbReference>
<feature type="binding site" evidence="6">
    <location>
        <position position="169"/>
    </location>
    <ligand>
        <name>Ca(2+)</name>
        <dbReference type="ChEBI" id="CHEBI:29108"/>
    </ligand>
</feature>
<proteinExistence type="inferred from homology"/>
<evidence type="ECO:0000256" key="6">
    <source>
        <dbReference type="PIRSR" id="PIRSR609283-1"/>
    </source>
</evidence>
<accession>A0AAD2CUI7</accession>
<feature type="region of interest" description="Disordered" evidence="7">
    <location>
        <begin position="1"/>
        <end position="24"/>
    </location>
</feature>
<keyword evidence="8" id="KW-0812">Transmembrane</keyword>
<dbReference type="SUPFAM" id="SSF101887">
    <property type="entry name" value="Apyrase"/>
    <property type="match status" value="1"/>
</dbReference>
<feature type="binding site" evidence="6">
    <location>
        <position position="354"/>
    </location>
    <ligand>
        <name>Ca(2+)</name>
        <dbReference type="ChEBI" id="CHEBI:29108"/>
    </ligand>
</feature>
<evidence type="ECO:0000256" key="5">
    <source>
        <dbReference type="ARBA" id="ARBA00025738"/>
    </source>
</evidence>
<dbReference type="PANTHER" id="PTHR13023:SF3">
    <property type="entry name" value="SOLUBLE CALCIUM-ACTIVATED NUCLEOTIDASE 1"/>
    <property type="match status" value="1"/>
</dbReference>
<feature type="transmembrane region" description="Helical" evidence="8">
    <location>
        <begin position="47"/>
        <end position="67"/>
    </location>
</feature>
<evidence type="ECO:0000256" key="4">
    <source>
        <dbReference type="ARBA" id="ARBA00022837"/>
    </source>
</evidence>
<keyword evidence="4 6" id="KW-0106">Calcium</keyword>
<comment type="cofactor">
    <cofactor evidence="1 6">
        <name>Ca(2+)</name>
        <dbReference type="ChEBI" id="CHEBI:29108"/>
    </cofactor>
</comment>
<dbReference type="PANTHER" id="PTHR13023">
    <property type="entry name" value="APYRASE"/>
    <property type="match status" value="1"/>
</dbReference>
<dbReference type="GO" id="GO:0004382">
    <property type="term" value="F:GDP phosphatase activity"/>
    <property type="evidence" value="ECO:0007669"/>
    <property type="project" value="TreeGrafter"/>
</dbReference>
<evidence type="ECO:0000256" key="3">
    <source>
        <dbReference type="ARBA" id="ARBA00022801"/>
    </source>
</evidence>
<dbReference type="InterPro" id="IPR009283">
    <property type="entry name" value="Apyrase"/>
</dbReference>
<evidence type="ECO:0000256" key="1">
    <source>
        <dbReference type="ARBA" id="ARBA00001913"/>
    </source>
</evidence>
<keyword evidence="3" id="KW-0378">Hydrolase</keyword>
<sequence length="429" mass="48088">MAVSPSSAGVSVPMGDSKLRRGHSKAYPRDHLGFVAKMQFYFRKHSGAVLATVCFFAFCLLVSSDFIHDTAPGLRAHQSGEINFAGAIKKGYFSTAGSIVKENVFRFAAITDLDQLSKFEDGDKIKFKSHLLPGTLTRDPSDGTYSIEMEETREIVTGHNEAGRGAEFSELQVFNNRLLTFDDRTGEVFEIRNNADGKSSYLVPRFVVTEGEGDTDKGMKWEWATVKDNELIIGSMGKEYTRPDGTIVNKNNLWVSVLDNRGSLTRMDWSSQYEFVRHHLGADSPGYLIHEAIRWSEHLHKWVFAPRRISDQKYDDEKDEKMGSNKVVLVNEGFTSAETVHVKMASNDGLHGFSSFAFVPGTNDKHVLALRSVEEDCAGDDLDICKQRSYFVVFDLTTGDVLMDEVEIEKKMKFEGVEFVDLNTIPPTN</sequence>
<evidence type="ECO:0000313" key="9">
    <source>
        <dbReference type="EMBL" id="CAJ1945202.1"/>
    </source>
</evidence>
<comment type="similarity">
    <text evidence="5">Belongs to the apyrase family.</text>
</comment>
<feature type="binding site" evidence="6">
    <location>
        <position position="222"/>
    </location>
    <ligand>
        <name>Ca(2+)</name>
        <dbReference type="ChEBI" id="CHEBI:29108"/>
    </ligand>
</feature>
<evidence type="ECO:0008006" key="11">
    <source>
        <dbReference type="Google" id="ProtNLM"/>
    </source>
</evidence>
<keyword evidence="10" id="KW-1185">Reference proteome</keyword>
<comment type="caution">
    <text evidence="9">The sequence shown here is derived from an EMBL/GenBank/DDBJ whole genome shotgun (WGS) entry which is preliminary data.</text>
</comment>
<feature type="binding site" evidence="6">
    <location>
        <position position="415"/>
    </location>
    <ligand>
        <name>Ca(2+)</name>
        <dbReference type="ChEBI" id="CHEBI:29108"/>
    </ligand>
</feature>